<evidence type="ECO:0000313" key="2">
    <source>
        <dbReference type="EMBL" id="MBP2373613.1"/>
    </source>
</evidence>
<dbReference type="Proteomes" id="UP000766570">
    <property type="component" value="Unassembled WGS sequence"/>
</dbReference>
<dbReference type="Pfam" id="PF13302">
    <property type="entry name" value="Acetyltransf_3"/>
    <property type="match status" value="1"/>
</dbReference>
<dbReference type="Gene3D" id="3.40.630.30">
    <property type="match status" value="1"/>
</dbReference>
<dbReference type="PANTHER" id="PTHR43792:SF1">
    <property type="entry name" value="N-ACETYLTRANSFERASE DOMAIN-CONTAINING PROTEIN"/>
    <property type="match status" value="1"/>
</dbReference>
<organism evidence="2 3">
    <name type="scientific">Paeniglutamicibacter psychrophenolicus</name>
    <dbReference type="NCBI Taxonomy" id="257454"/>
    <lineage>
        <taxon>Bacteria</taxon>
        <taxon>Bacillati</taxon>
        <taxon>Actinomycetota</taxon>
        <taxon>Actinomycetes</taxon>
        <taxon>Micrococcales</taxon>
        <taxon>Micrococcaceae</taxon>
        <taxon>Paeniglutamicibacter</taxon>
    </lineage>
</organism>
<feature type="domain" description="N-acetyltransferase" evidence="1">
    <location>
        <begin position="8"/>
        <end position="176"/>
    </location>
</feature>
<proteinExistence type="predicted"/>
<reference evidence="2 3" key="1">
    <citation type="submission" date="2021-03" db="EMBL/GenBank/DDBJ databases">
        <title>Sequencing the genomes of 1000 actinobacteria strains.</title>
        <authorList>
            <person name="Klenk H.-P."/>
        </authorList>
    </citation>
    <scope>NUCLEOTIDE SEQUENCE [LARGE SCALE GENOMIC DNA]</scope>
    <source>
        <strain evidence="2 3">DSM 15454</strain>
    </source>
</reference>
<dbReference type="RefSeq" id="WP_209906779.1">
    <property type="nucleotide sequence ID" value="NZ_BAAAMI010000011.1"/>
</dbReference>
<evidence type="ECO:0000313" key="3">
    <source>
        <dbReference type="Proteomes" id="UP000766570"/>
    </source>
</evidence>
<protein>
    <submittedName>
        <fullName evidence="2">RimJ/RimL family protein N-acetyltransferase</fullName>
    </submittedName>
</protein>
<gene>
    <name evidence="2" type="ORF">JOF46_001525</name>
</gene>
<dbReference type="EMBL" id="JAGIOE010000001">
    <property type="protein sequence ID" value="MBP2373613.1"/>
    <property type="molecule type" value="Genomic_DNA"/>
</dbReference>
<comment type="caution">
    <text evidence="2">The sequence shown here is derived from an EMBL/GenBank/DDBJ whole genome shotgun (WGS) entry which is preliminary data.</text>
</comment>
<evidence type="ECO:0000259" key="1">
    <source>
        <dbReference type="PROSITE" id="PS51186"/>
    </source>
</evidence>
<sequence>MEISTKRLLLREYGPGDQNAVHAFASDPVVCAFAEWGPNTPQETAVFLEECAAVQAAAPRETWTLAVDLGGSVIGSVALMTGKSDLVHGPREAEIGYVLRRDAWGNGYAAEAAEALLSWAGAHLGLTRVVATCRPENTGSVRVLEKIGMRQVDYLPGHKRIDGKARDSLVFAGLLPVGEPAGTSAG</sequence>
<accession>A0ABS4WCF4</accession>
<keyword evidence="3" id="KW-1185">Reference proteome</keyword>
<dbReference type="PROSITE" id="PS51186">
    <property type="entry name" value="GNAT"/>
    <property type="match status" value="1"/>
</dbReference>
<name>A0ABS4WCF4_9MICC</name>
<dbReference type="PANTHER" id="PTHR43792">
    <property type="entry name" value="GNAT FAMILY, PUTATIVE (AFU_ORTHOLOGUE AFUA_3G00765)-RELATED-RELATED"/>
    <property type="match status" value="1"/>
</dbReference>
<dbReference type="InterPro" id="IPR016181">
    <property type="entry name" value="Acyl_CoA_acyltransferase"/>
</dbReference>
<dbReference type="InterPro" id="IPR000182">
    <property type="entry name" value="GNAT_dom"/>
</dbReference>
<dbReference type="SUPFAM" id="SSF55729">
    <property type="entry name" value="Acyl-CoA N-acyltransferases (Nat)"/>
    <property type="match status" value="1"/>
</dbReference>
<dbReference type="InterPro" id="IPR051531">
    <property type="entry name" value="N-acetyltransferase"/>
</dbReference>